<dbReference type="HOGENOM" id="CLU_044348_6_0_1"/>
<protein>
    <recommendedName>
        <fullName evidence="1">ISXO2-like transposase domain-containing protein</fullName>
    </recommendedName>
</protein>
<dbReference type="InterPro" id="IPR053164">
    <property type="entry name" value="IS1016-like_transposase"/>
</dbReference>
<feature type="non-terminal residue" evidence="2">
    <location>
        <position position="1"/>
    </location>
</feature>
<dbReference type="AlphaFoldDB" id="A0A059EY07"/>
<gene>
    <name evidence="2" type="ORF">H312_02840</name>
</gene>
<dbReference type="EMBL" id="KK365232">
    <property type="protein sequence ID" value="KCZ79757.1"/>
    <property type="molecule type" value="Genomic_DNA"/>
</dbReference>
<dbReference type="PANTHER" id="PTHR47163">
    <property type="entry name" value="DDE_TNP_IS1595 DOMAIN-CONTAINING PROTEIN"/>
    <property type="match status" value="1"/>
</dbReference>
<reference evidence="3" key="1">
    <citation type="submission" date="2013-02" db="EMBL/GenBank/DDBJ databases">
        <authorList>
            <consortium name="The Broad Institute Genome Sequencing Platform"/>
            <person name="Cuomo C."/>
            <person name="Becnel J."/>
            <person name="Sanscrainte N."/>
            <person name="Walker B."/>
            <person name="Young S.K."/>
            <person name="Zeng Q."/>
            <person name="Gargeya S."/>
            <person name="Fitzgerald M."/>
            <person name="Haas B."/>
            <person name="Abouelleil A."/>
            <person name="Alvarado L."/>
            <person name="Arachchi H.M."/>
            <person name="Berlin A.M."/>
            <person name="Chapman S.B."/>
            <person name="Dewar J."/>
            <person name="Goldberg J."/>
            <person name="Griggs A."/>
            <person name="Gujja S."/>
            <person name="Hansen M."/>
            <person name="Howarth C."/>
            <person name="Imamovic A."/>
            <person name="Larimer J."/>
            <person name="McCowan C."/>
            <person name="Murphy C."/>
            <person name="Neiman D."/>
            <person name="Pearson M."/>
            <person name="Priest M."/>
            <person name="Roberts A."/>
            <person name="Saif S."/>
            <person name="Shea T."/>
            <person name="Sisk P."/>
            <person name="Sykes S."/>
            <person name="Wortman J."/>
            <person name="Nusbaum C."/>
            <person name="Birren B."/>
        </authorList>
    </citation>
    <scope>NUCLEOTIDE SEQUENCE [LARGE SCALE GENOMIC DNA]</scope>
    <source>
        <strain evidence="3">PRA339</strain>
    </source>
</reference>
<keyword evidence="3" id="KW-1185">Reference proteome</keyword>
<evidence type="ECO:0000313" key="2">
    <source>
        <dbReference type="EMBL" id="KCZ79757.1"/>
    </source>
</evidence>
<dbReference type="Proteomes" id="UP000030655">
    <property type="component" value="Unassembled WGS sequence"/>
</dbReference>
<evidence type="ECO:0000259" key="1">
    <source>
        <dbReference type="Pfam" id="PF12762"/>
    </source>
</evidence>
<dbReference type="VEuPathDB" id="MicrosporidiaDB:H312_02840"/>
<proteinExistence type="predicted"/>
<organism evidence="2 3">
    <name type="scientific">Anncaliia algerae PRA339</name>
    <dbReference type="NCBI Taxonomy" id="1288291"/>
    <lineage>
        <taxon>Eukaryota</taxon>
        <taxon>Fungi</taxon>
        <taxon>Fungi incertae sedis</taxon>
        <taxon>Microsporidia</taxon>
        <taxon>Tubulinosematoidea</taxon>
        <taxon>Tubulinosematidae</taxon>
        <taxon>Anncaliia</taxon>
    </lineage>
</organism>
<dbReference type="InterPro" id="IPR024445">
    <property type="entry name" value="Tnp_ISXO2-like"/>
</dbReference>
<sequence length="97" mass="11723">KFYLHSDSIIYTDGFKSYLGLDKYFICHKFVNHKKEYVVKNTDIHTNTIEANWSVLKRSIPPKYRSLERIMPYLVKFMIKRNEKGNILINLLKYYLN</sequence>
<evidence type="ECO:0000313" key="3">
    <source>
        <dbReference type="Proteomes" id="UP000030655"/>
    </source>
</evidence>
<dbReference type="OrthoDB" id="8597234at2759"/>
<dbReference type="Pfam" id="PF12762">
    <property type="entry name" value="DDE_Tnp_IS1595"/>
    <property type="match status" value="1"/>
</dbReference>
<name>A0A059EY07_9MICR</name>
<accession>A0A059EY07</accession>
<reference evidence="2 3" key="2">
    <citation type="submission" date="2014-03" db="EMBL/GenBank/DDBJ databases">
        <title>The Genome Sequence of Anncaliia algerae insect isolate PRA339.</title>
        <authorList>
            <consortium name="The Broad Institute Genome Sequencing Platform"/>
            <consortium name="The Broad Institute Genome Sequencing Center for Infectious Disease"/>
            <person name="Cuomo C."/>
            <person name="Becnel J."/>
            <person name="Sanscrainte N."/>
            <person name="Walker B."/>
            <person name="Young S.K."/>
            <person name="Zeng Q."/>
            <person name="Gargeya S."/>
            <person name="Fitzgerald M."/>
            <person name="Haas B."/>
            <person name="Abouelleil A."/>
            <person name="Alvarado L."/>
            <person name="Arachchi H.M."/>
            <person name="Berlin A.M."/>
            <person name="Chapman S.B."/>
            <person name="Dewar J."/>
            <person name="Goldberg J."/>
            <person name="Griggs A."/>
            <person name="Gujja S."/>
            <person name="Hansen M."/>
            <person name="Howarth C."/>
            <person name="Imamovic A."/>
            <person name="Larimer J."/>
            <person name="McCowan C."/>
            <person name="Murphy C."/>
            <person name="Neiman D."/>
            <person name="Pearson M."/>
            <person name="Priest M."/>
            <person name="Roberts A."/>
            <person name="Saif S."/>
            <person name="Shea T."/>
            <person name="Sisk P."/>
            <person name="Sykes S."/>
            <person name="Wortman J."/>
            <person name="Nusbaum C."/>
            <person name="Birren B."/>
        </authorList>
    </citation>
    <scope>NUCLEOTIDE SEQUENCE [LARGE SCALE GENOMIC DNA]</scope>
    <source>
        <strain evidence="2 3">PRA339</strain>
    </source>
</reference>
<feature type="domain" description="ISXO2-like transposase" evidence="1">
    <location>
        <begin position="3"/>
        <end position="70"/>
    </location>
</feature>
<dbReference type="PANTHER" id="PTHR47163:SF2">
    <property type="entry name" value="SI:DKEY-17M8.2"/>
    <property type="match status" value="1"/>
</dbReference>